<dbReference type="Pfam" id="PF00782">
    <property type="entry name" value="DSPc"/>
    <property type="match status" value="1"/>
</dbReference>
<dbReference type="GO" id="GO:0004725">
    <property type="term" value="F:protein tyrosine phosphatase activity"/>
    <property type="evidence" value="ECO:0007669"/>
    <property type="project" value="UniProtKB-EC"/>
</dbReference>
<dbReference type="PANTHER" id="PTHR23339">
    <property type="entry name" value="TYROSINE SPECIFIC PROTEIN PHOSPHATASE AND DUAL SPECIFICITY PROTEIN PHOSPHATASE"/>
    <property type="match status" value="1"/>
</dbReference>
<evidence type="ECO:0000259" key="9">
    <source>
        <dbReference type="PROSITE" id="PS50054"/>
    </source>
</evidence>
<organism evidence="11 12">
    <name type="scientific">Oncorhynchus mykiss</name>
    <name type="common">Rainbow trout</name>
    <name type="synonym">Salmo gairdneri</name>
    <dbReference type="NCBI Taxonomy" id="8022"/>
    <lineage>
        <taxon>Eukaryota</taxon>
        <taxon>Metazoa</taxon>
        <taxon>Chordata</taxon>
        <taxon>Craniata</taxon>
        <taxon>Vertebrata</taxon>
        <taxon>Euteleostomi</taxon>
        <taxon>Actinopterygii</taxon>
        <taxon>Neopterygii</taxon>
        <taxon>Teleostei</taxon>
        <taxon>Protacanthopterygii</taxon>
        <taxon>Salmoniformes</taxon>
        <taxon>Salmonidae</taxon>
        <taxon>Salmoninae</taxon>
        <taxon>Oncorhynchus</taxon>
    </lineage>
</organism>
<dbReference type="SMART" id="SM00195">
    <property type="entry name" value="DSPc"/>
    <property type="match status" value="1"/>
</dbReference>
<feature type="region of interest" description="Disordered" evidence="8">
    <location>
        <begin position="307"/>
        <end position="350"/>
    </location>
</feature>
<dbReference type="Proteomes" id="UP000694395">
    <property type="component" value="Chromosome 11"/>
</dbReference>
<dbReference type="Gene3D" id="3.90.190.10">
    <property type="entry name" value="Protein tyrosine phosphatase superfamily"/>
    <property type="match status" value="2"/>
</dbReference>
<dbReference type="SMART" id="SM00404">
    <property type="entry name" value="PTPc_motif"/>
    <property type="match status" value="1"/>
</dbReference>
<evidence type="ECO:0000256" key="3">
    <source>
        <dbReference type="ARBA" id="ARBA00022618"/>
    </source>
</evidence>
<evidence type="ECO:0000259" key="10">
    <source>
        <dbReference type="PROSITE" id="PS50056"/>
    </source>
</evidence>
<dbReference type="GO" id="GO:0051301">
    <property type="term" value="P:cell division"/>
    <property type="evidence" value="ECO:0007669"/>
    <property type="project" value="UniProtKB-KW"/>
</dbReference>
<gene>
    <name evidence="11" type="primary">LOC110536343</name>
</gene>
<evidence type="ECO:0000256" key="2">
    <source>
        <dbReference type="ARBA" id="ARBA00013064"/>
    </source>
</evidence>
<dbReference type="InterPro" id="IPR003595">
    <property type="entry name" value="Tyr_Pase_cat"/>
</dbReference>
<evidence type="ECO:0000313" key="11">
    <source>
        <dbReference type="Ensembl" id="ENSOMYP00000042267.2"/>
    </source>
</evidence>
<dbReference type="CDD" id="cd14499">
    <property type="entry name" value="CDC14_C"/>
    <property type="match status" value="1"/>
</dbReference>
<evidence type="ECO:0000256" key="6">
    <source>
        <dbReference type="ARBA" id="ARBA00023306"/>
    </source>
</evidence>
<evidence type="ECO:0000256" key="8">
    <source>
        <dbReference type="SAM" id="MobiDB-lite"/>
    </source>
</evidence>
<dbReference type="AlphaFoldDB" id="A0A8C7QVJ0"/>
<feature type="domain" description="Tyrosine-protein phosphatase" evidence="9">
    <location>
        <begin position="120"/>
        <end position="277"/>
    </location>
</feature>
<dbReference type="Pfam" id="PF14671">
    <property type="entry name" value="DSPn"/>
    <property type="match status" value="1"/>
</dbReference>
<dbReference type="GeneTree" id="ENSGT00940000155899"/>
<reference evidence="11" key="1">
    <citation type="submission" date="2020-07" db="EMBL/GenBank/DDBJ databases">
        <title>A long reads based de novo assembly of the rainbow trout Arlee double haploid line genome.</title>
        <authorList>
            <person name="Gao G."/>
            <person name="Palti Y."/>
        </authorList>
    </citation>
    <scope>NUCLEOTIDE SEQUENCE [LARGE SCALE GENOMIC DNA]</scope>
</reference>
<dbReference type="InterPro" id="IPR029260">
    <property type="entry name" value="DSPn"/>
</dbReference>
<comment type="catalytic activity">
    <reaction evidence="7">
        <text>O-phospho-L-seryl-[protein] + H2O = L-seryl-[protein] + phosphate</text>
        <dbReference type="Rhea" id="RHEA:20629"/>
        <dbReference type="Rhea" id="RHEA-COMP:9863"/>
        <dbReference type="Rhea" id="RHEA-COMP:11604"/>
        <dbReference type="ChEBI" id="CHEBI:15377"/>
        <dbReference type="ChEBI" id="CHEBI:29999"/>
        <dbReference type="ChEBI" id="CHEBI:43474"/>
        <dbReference type="ChEBI" id="CHEBI:83421"/>
        <dbReference type="EC" id="3.1.3.16"/>
    </reaction>
</comment>
<dbReference type="FunFam" id="3.90.190.10:FF:000103">
    <property type="entry name" value="dual specificity protein phosphatase CDC14A isoform X1"/>
    <property type="match status" value="1"/>
</dbReference>
<dbReference type="InterPro" id="IPR050561">
    <property type="entry name" value="PTP"/>
</dbReference>
<evidence type="ECO:0000256" key="4">
    <source>
        <dbReference type="ARBA" id="ARBA00022801"/>
    </source>
</evidence>
<evidence type="ECO:0000313" key="12">
    <source>
        <dbReference type="Proteomes" id="UP000694395"/>
    </source>
</evidence>
<dbReference type="InterPro" id="IPR000387">
    <property type="entry name" value="Tyr_Pase_dom"/>
</dbReference>
<dbReference type="PROSITE" id="PS50056">
    <property type="entry name" value="TYR_PHOSPHATASE_2"/>
    <property type="match status" value="1"/>
</dbReference>
<name>A0A8C7QVJ0_ONCMY</name>
<dbReference type="EC" id="3.1.3.48" evidence="2"/>
<dbReference type="InterPro" id="IPR020422">
    <property type="entry name" value="TYR_PHOSPHATASE_DUAL_dom"/>
</dbReference>
<evidence type="ECO:0000256" key="1">
    <source>
        <dbReference type="ARBA" id="ARBA00007315"/>
    </source>
</evidence>
<evidence type="ECO:0000256" key="7">
    <source>
        <dbReference type="ARBA" id="ARBA00047761"/>
    </source>
</evidence>
<protein>
    <recommendedName>
        <fullName evidence="2">protein-tyrosine-phosphatase</fullName>
        <ecNumber evidence="2">3.1.3.48</ecNumber>
    </recommendedName>
</protein>
<sequence>MFYRFCCKLTKKLKSFTLAKKKIVFYTCGDNKKQANAAYLIGSYAVMHLQKTPEEAYSLLVSRNSTYLSFRDASFGTCMYNLNILDCLRAIYKALQFGWLDFSQFDVEEYEHYERAENGDFNWIIPGKFLAFSGPHPKSKIENGYPLHAPEAYFPYFRKHNITAIVRLNKKMYDAKRFTDMGFEHHDLFFVDGSTPNDAIVRKFLNICENADGAIAVHCKAGLGRTGTLIGCYMMKHYRLTASEAIAWMRICRPGSVIGPQQNFVEDKQISLWSEGDVFREKMNEQENGKLAVTRILSGVDDITINGSNKSRMSKKEEYSDDEERNGITQGDKLRALKSKRQARTTTGSLSMPSPHGLGILYYFNECHICYFKGSHVGTSNENPKENVIVVEHLVPTWTVCRQLCTPMAVGFVIPWQASGSTLLEPLRHRVARVLSGVSAF</sequence>
<accession>A0A8C7QVJ0</accession>
<evidence type="ECO:0000256" key="5">
    <source>
        <dbReference type="ARBA" id="ARBA00022912"/>
    </source>
</evidence>
<dbReference type="SUPFAM" id="SSF52799">
    <property type="entry name" value="(Phosphotyrosine protein) phosphatases II"/>
    <property type="match status" value="2"/>
</dbReference>
<reference evidence="11" key="2">
    <citation type="submission" date="2025-08" db="UniProtKB">
        <authorList>
            <consortium name="Ensembl"/>
        </authorList>
    </citation>
    <scope>IDENTIFICATION</scope>
</reference>
<feature type="domain" description="Tyrosine specific protein phosphatases" evidence="10">
    <location>
        <begin position="202"/>
        <end position="264"/>
    </location>
</feature>
<dbReference type="InterPro" id="IPR044506">
    <property type="entry name" value="CDC14_C"/>
</dbReference>
<keyword evidence="3" id="KW-0132">Cell division</keyword>
<dbReference type="Ensembl" id="ENSOMYT00000046117.2">
    <property type="protein sequence ID" value="ENSOMYP00000042267.2"/>
    <property type="gene ID" value="ENSOMYG00000019502.2"/>
</dbReference>
<dbReference type="InterPro" id="IPR000340">
    <property type="entry name" value="Dual-sp_phosphatase_cat-dom"/>
</dbReference>
<reference evidence="11" key="3">
    <citation type="submission" date="2025-09" db="UniProtKB">
        <authorList>
            <consortium name="Ensembl"/>
        </authorList>
    </citation>
    <scope>IDENTIFICATION</scope>
</reference>
<dbReference type="GO" id="GO:0004722">
    <property type="term" value="F:protein serine/threonine phosphatase activity"/>
    <property type="evidence" value="ECO:0007669"/>
    <property type="project" value="UniProtKB-EC"/>
</dbReference>
<keyword evidence="5" id="KW-0904">Protein phosphatase</keyword>
<comment type="similarity">
    <text evidence="1">Belongs to the protein-tyrosine phosphatase family. Non-receptor class CDC14 subfamily.</text>
</comment>
<dbReference type="PROSITE" id="PS50054">
    <property type="entry name" value="TYR_PHOSPHATASE_DUAL"/>
    <property type="match status" value="1"/>
</dbReference>
<keyword evidence="6" id="KW-0131">Cell cycle</keyword>
<proteinExistence type="inferred from homology"/>
<dbReference type="InterPro" id="IPR016130">
    <property type="entry name" value="Tyr_Pase_AS"/>
</dbReference>
<dbReference type="PROSITE" id="PS00383">
    <property type="entry name" value="TYR_PHOSPHATASE_1"/>
    <property type="match status" value="1"/>
</dbReference>
<dbReference type="InterPro" id="IPR029021">
    <property type="entry name" value="Prot-tyrosine_phosphatase-like"/>
</dbReference>
<keyword evidence="12" id="KW-1185">Reference proteome</keyword>
<keyword evidence="4" id="KW-0378">Hydrolase</keyword>
<dbReference type="FunFam" id="3.90.190.10:FF:000006">
    <property type="entry name" value="Dual specificity protein phosphatase CDC14B"/>
    <property type="match status" value="1"/>
</dbReference>
<dbReference type="CDD" id="cd17657">
    <property type="entry name" value="CDC14_N"/>
    <property type="match status" value="1"/>
</dbReference>